<keyword evidence="2" id="KW-1185">Reference proteome</keyword>
<gene>
    <name evidence="1" type="ORF">CLV92_11684</name>
</gene>
<evidence type="ECO:0000313" key="2">
    <source>
        <dbReference type="Proteomes" id="UP000239485"/>
    </source>
</evidence>
<sequence length="93" mass="11207">MLYCRVIAYWTHTGGHLWWRRWSPPQFHLEGHWMEDGQWSSDFLSSGEDLAETLNDFDRGLFTFLGEQWQVHWLDDDASRTFREQHGFELSES</sequence>
<dbReference type="Proteomes" id="UP000239485">
    <property type="component" value="Unassembled WGS sequence"/>
</dbReference>
<reference evidence="1 2" key="1">
    <citation type="submission" date="2018-02" db="EMBL/GenBank/DDBJ databases">
        <title>Genomic Encyclopedia of Archaeal and Bacterial Type Strains, Phase II (KMG-II): from individual species to whole genera.</title>
        <authorList>
            <person name="Goeker M."/>
        </authorList>
    </citation>
    <scope>NUCLEOTIDE SEQUENCE [LARGE SCALE GENOMIC DNA]</scope>
    <source>
        <strain evidence="1 2">DSM 22857</strain>
    </source>
</reference>
<accession>A0A2S6IDC5</accession>
<evidence type="ECO:0000313" key="1">
    <source>
        <dbReference type="EMBL" id="PPK92222.1"/>
    </source>
</evidence>
<proteinExistence type="predicted"/>
<organism evidence="1 2">
    <name type="scientific">Kineococcus xinjiangensis</name>
    <dbReference type="NCBI Taxonomy" id="512762"/>
    <lineage>
        <taxon>Bacteria</taxon>
        <taxon>Bacillati</taxon>
        <taxon>Actinomycetota</taxon>
        <taxon>Actinomycetes</taxon>
        <taxon>Kineosporiales</taxon>
        <taxon>Kineosporiaceae</taxon>
        <taxon>Kineococcus</taxon>
    </lineage>
</organism>
<dbReference type="AlphaFoldDB" id="A0A2S6IDC5"/>
<dbReference type="EMBL" id="PTJD01000016">
    <property type="protein sequence ID" value="PPK92222.1"/>
    <property type="molecule type" value="Genomic_DNA"/>
</dbReference>
<protein>
    <submittedName>
        <fullName evidence="1">Uncharacterized protein</fullName>
    </submittedName>
</protein>
<name>A0A2S6IDC5_9ACTN</name>
<comment type="caution">
    <text evidence="1">The sequence shown here is derived from an EMBL/GenBank/DDBJ whole genome shotgun (WGS) entry which is preliminary data.</text>
</comment>